<evidence type="ECO:0000256" key="1">
    <source>
        <dbReference type="SAM" id="SignalP"/>
    </source>
</evidence>
<accession>A0ABS0XZY4</accession>
<evidence type="ECO:0000313" key="2">
    <source>
        <dbReference type="EMBL" id="MBJ6125622.1"/>
    </source>
</evidence>
<protein>
    <recommendedName>
        <fullName evidence="4">DnrO protein</fullName>
    </recommendedName>
</protein>
<feature type="chain" id="PRO_5046781835" description="DnrO protein" evidence="1">
    <location>
        <begin position="27"/>
        <end position="160"/>
    </location>
</feature>
<evidence type="ECO:0008006" key="4">
    <source>
        <dbReference type="Google" id="ProtNLM"/>
    </source>
</evidence>
<evidence type="ECO:0000313" key="3">
    <source>
        <dbReference type="Proteomes" id="UP000620670"/>
    </source>
</evidence>
<feature type="signal peptide" evidence="1">
    <location>
        <begin position="1"/>
        <end position="26"/>
    </location>
</feature>
<keyword evidence="1" id="KW-0732">Signal</keyword>
<keyword evidence="3" id="KW-1185">Reference proteome</keyword>
<reference evidence="3" key="1">
    <citation type="submission" date="2020-12" db="EMBL/GenBank/DDBJ databases">
        <title>Hymenobacter sp.</title>
        <authorList>
            <person name="Kim M.K."/>
        </authorList>
    </citation>
    <scope>NUCLEOTIDE SEQUENCE [LARGE SCALE GENOMIC DNA]</scope>
    <source>
        <strain evidence="3">BT325</strain>
    </source>
</reference>
<organism evidence="2 3">
    <name type="scientific">Microvirga splendida</name>
    <dbReference type="NCBI Taxonomy" id="2795727"/>
    <lineage>
        <taxon>Bacteria</taxon>
        <taxon>Pseudomonadati</taxon>
        <taxon>Pseudomonadota</taxon>
        <taxon>Alphaproteobacteria</taxon>
        <taxon>Hyphomicrobiales</taxon>
        <taxon>Methylobacteriaceae</taxon>
        <taxon>Microvirga</taxon>
    </lineage>
</organism>
<dbReference type="RefSeq" id="WP_199048579.1">
    <property type="nucleotide sequence ID" value="NZ_JAELXT010000007.1"/>
</dbReference>
<name>A0ABS0XZY4_9HYPH</name>
<dbReference type="EMBL" id="JAELXT010000007">
    <property type="protein sequence ID" value="MBJ6125622.1"/>
    <property type="molecule type" value="Genomic_DNA"/>
</dbReference>
<sequence>MVMNKSIAAALVALGLTAGFSGVVLAAAPQGHESHGASTVELTLNNGQKWQTDEALRTGMSQIREVIDASLPLIHSGRYSAADLSTLGDWVQEQVDFVVANCRLPEEADLQLHMALTQLLDGVNTMKEEGSQDQGAAAIVQALNAYGDHFDHPDWQPLVD</sequence>
<proteinExistence type="predicted"/>
<comment type="caution">
    <text evidence="2">The sequence shown here is derived from an EMBL/GenBank/DDBJ whole genome shotgun (WGS) entry which is preliminary data.</text>
</comment>
<dbReference type="Proteomes" id="UP000620670">
    <property type="component" value="Unassembled WGS sequence"/>
</dbReference>
<gene>
    <name evidence="2" type="ORF">JAO75_09375</name>
</gene>